<comment type="caution">
    <text evidence="2">The sequence shown here is derived from an EMBL/GenBank/DDBJ whole genome shotgun (WGS) entry which is preliminary data.</text>
</comment>
<accession>A0A139KK14</accession>
<gene>
    <name evidence="2" type="ORF">GAN91_08360</name>
</gene>
<dbReference type="PANTHER" id="PTHR35532:SF5">
    <property type="entry name" value="CARBOHYDRATE-BINDING DOMAIN-CONTAINING PROTEIN"/>
    <property type="match status" value="1"/>
</dbReference>
<dbReference type="PANTHER" id="PTHR35532">
    <property type="entry name" value="SIMILAR TO POLYHYDROXYALKANOATE DEPOLYMERASE"/>
    <property type="match status" value="1"/>
</dbReference>
<protein>
    <recommendedName>
        <fullName evidence="4">F5/8 type C domain</fullName>
    </recommendedName>
</protein>
<feature type="chain" id="PRO_5043134478" description="F5/8 type C domain" evidence="1">
    <location>
        <begin position="24"/>
        <end position="649"/>
    </location>
</feature>
<dbReference type="SMR" id="A0A139KK14"/>
<dbReference type="PROSITE" id="PS51257">
    <property type="entry name" value="PROKAR_LIPOPROTEIN"/>
    <property type="match status" value="1"/>
</dbReference>
<evidence type="ECO:0008006" key="4">
    <source>
        <dbReference type="Google" id="ProtNLM"/>
    </source>
</evidence>
<keyword evidence="1" id="KW-0732">Signal</keyword>
<dbReference type="Gene3D" id="2.60.120.260">
    <property type="entry name" value="Galactose-binding domain-like"/>
    <property type="match status" value="2"/>
</dbReference>
<evidence type="ECO:0000313" key="2">
    <source>
        <dbReference type="EMBL" id="KAB4483796.1"/>
    </source>
</evidence>
<feature type="signal peptide" evidence="1">
    <location>
        <begin position="1"/>
        <end position="23"/>
    </location>
</feature>
<sequence length="649" mass="76387">MMMKYIRLIIPCIVLASVFVACSSADKRLEYALSFAGDNRGELEKVLEHYGQEPEKLEAARFLIRNMPHWYAYEGWQLDSVRQMLALRKLDKESIKKWKQVSFYSLPKVYDAQVITSNYLIENIDLAFKVWKKYPWNRSLDFDDFCEFILPYRIDNEPLSSWRKLYYEHYTPILDSLYHGEDVVYACRMVCGELKKRELYYFTELIIPHMDGEFLYHHRIGYCRESCDITLYAMRACGIPVATEFFRYSPEYQHYHTWNTLRDTTGRFILFEPGKIDPTRDKITTDNRKKGKAYRYCFGEQKSTALLLNVKDIGIPKFFRNSYIRDVTANYFGENEVTVPIQKEERYIYLGVFRPNGWIPVDMAISNGDKVTFHNLEPNIIYQTLIFDGKQLHPAGYSFIFRNGKAELLEPDRINREEAVLKRKMSIKPTISEWLYRSTRGARIEAANDTTFRQADLLYQIKDSFTTNYYEFCPLHSHQKYKYIRYVPPVGTRVELAELALYEDTLGKAKISMHAMTSLKPIDKIGNITDGNILTYFQATDMTSAITFKLEKESSISRITFSPRNDDNYISPGDVYELFYQDGVSGWQSLGIQTAVTREVRYIVPKNALLWLRNLTKGREEQIFIYRDKKQYFTIDITTDSFNRNKINE</sequence>
<dbReference type="AlphaFoldDB" id="A0A139KK14"/>
<proteinExistence type="predicted"/>
<dbReference type="Proteomes" id="UP000436858">
    <property type="component" value="Unassembled WGS sequence"/>
</dbReference>
<dbReference type="SUPFAM" id="SSF54001">
    <property type="entry name" value="Cysteine proteinases"/>
    <property type="match status" value="1"/>
</dbReference>
<dbReference type="OMA" id="PIAKLEY"/>
<reference evidence="2 3" key="1">
    <citation type="journal article" date="2019" name="Nat. Med.">
        <title>A library of human gut bacterial isolates paired with longitudinal multiomics data enables mechanistic microbiome research.</title>
        <authorList>
            <person name="Poyet M."/>
            <person name="Groussin M."/>
            <person name="Gibbons S.M."/>
            <person name="Avila-Pacheco J."/>
            <person name="Jiang X."/>
            <person name="Kearney S.M."/>
            <person name="Perrotta A.R."/>
            <person name="Berdy B."/>
            <person name="Zhao S."/>
            <person name="Lieberman T.D."/>
            <person name="Swanson P.K."/>
            <person name="Smith M."/>
            <person name="Roesemann S."/>
            <person name="Alexander J.E."/>
            <person name="Rich S.A."/>
            <person name="Livny J."/>
            <person name="Vlamakis H."/>
            <person name="Clish C."/>
            <person name="Bullock K."/>
            <person name="Deik A."/>
            <person name="Scott J."/>
            <person name="Pierce K.A."/>
            <person name="Xavier R.J."/>
            <person name="Alm E.J."/>
        </authorList>
    </citation>
    <scope>NUCLEOTIDE SEQUENCE [LARGE SCALE GENOMIC DNA]</scope>
    <source>
        <strain evidence="2 3">BIOML-A162</strain>
    </source>
</reference>
<dbReference type="EMBL" id="WCRY01000006">
    <property type="protein sequence ID" value="KAB4483796.1"/>
    <property type="molecule type" value="Genomic_DNA"/>
</dbReference>
<evidence type="ECO:0000256" key="1">
    <source>
        <dbReference type="SAM" id="SignalP"/>
    </source>
</evidence>
<evidence type="ECO:0000313" key="3">
    <source>
        <dbReference type="Proteomes" id="UP000436858"/>
    </source>
</evidence>
<name>A0A139KK14_BACT4</name>
<organism evidence="2 3">
    <name type="scientific">Bacteroides thetaiotaomicron</name>
    <dbReference type="NCBI Taxonomy" id="818"/>
    <lineage>
        <taxon>Bacteria</taxon>
        <taxon>Pseudomonadati</taxon>
        <taxon>Bacteroidota</taxon>
        <taxon>Bacteroidia</taxon>
        <taxon>Bacteroidales</taxon>
        <taxon>Bacteroidaceae</taxon>
        <taxon>Bacteroides</taxon>
    </lineage>
</organism>
<dbReference type="InterPro" id="IPR038765">
    <property type="entry name" value="Papain-like_cys_pep_sf"/>
</dbReference>